<dbReference type="AlphaFoldDB" id="A0A2M6WNI3"/>
<feature type="transmembrane region" description="Helical" evidence="1">
    <location>
        <begin position="7"/>
        <end position="24"/>
    </location>
</feature>
<feature type="transmembrane region" description="Helical" evidence="1">
    <location>
        <begin position="155"/>
        <end position="174"/>
    </location>
</feature>
<gene>
    <name evidence="2" type="ORF">COT98_04070</name>
</gene>
<keyword evidence="1" id="KW-0472">Membrane</keyword>
<keyword evidence="1" id="KW-1133">Transmembrane helix</keyword>
<name>A0A2M6WNI3_9BACT</name>
<evidence type="ECO:0000313" key="2">
    <source>
        <dbReference type="EMBL" id="PIT94357.1"/>
    </source>
</evidence>
<dbReference type="EMBL" id="PFAQ01000055">
    <property type="protein sequence ID" value="PIT94357.1"/>
    <property type="molecule type" value="Genomic_DNA"/>
</dbReference>
<protein>
    <submittedName>
        <fullName evidence="2">Uncharacterized protein</fullName>
    </submittedName>
</protein>
<feature type="transmembrane region" description="Helical" evidence="1">
    <location>
        <begin position="30"/>
        <end position="49"/>
    </location>
</feature>
<keyword evidence="1" id="KW-0812">Transmembrane</keyword>
<evidence type="ECO:0000313" key="3">
    <source>
        <dbReference type="Proteomes" id="UP000228900"/>
    </source>
</evidence>
<feature type="transmembrane region" description="Helical" evidence="1">
    <location>
        <begin position="129"/>
        <end position="149"/>
    </location>
</feature>
<evidence type="ECO:0000256" key="1">
    <source>
        <dbReference type="SAM" id="Phobius"/>
    </source>
</evidence>
<feature type="transmembrane region" description="Helical" evidence="1">
    <location>
        <begin position="56"/>
        <end position="79"/>
    </location>
</feature>
<accession>A0A2M6WNI3</accession>
<reference evidence="3" key="1">
    <citation type="submission" date="2017-09" db="EMBL/GenBank/DDBJ databases">
        <title>Depth-based differentiation of microbial function through sediment-hosted aquifers and enrichment of novel symbionts in the deep terrestrial subsurface.</title>
        <authorList>
            <person name="Probst A.J."/>
            <person name="Ladd B."/>
            <person name="Jarett J.K."/>
            <person name="Geller-Mcgrath D.E."/>
            <person name="Sieber C.M.K."/>
            <person name="Emerson J.B."/>
            <person name="Anantharaman K."/>
            <person name="Thomas B.C."/>
            <person name="Malmstrom R."/>
            <person name="Stieglmeier M."/>
            <person name="Klingl A."/>
            <person name="Woyke T."/>
            <person name="Ryan C.M."/>
            <person name="Banfield J.F."/>
        </authorList>
    </citation>
    <scope>NUCLEOTIDE SEQUENCE [LARGE SCALE GENOMIC DNA]</scope>
</reference>
<organism evidence="2 3">
    <name type="scientific">Candidatus Falkowbacteria bacterium CG10_big_fil_rev_8_21_14_0_10_39_9</name>
    <dbReference type="NCBI Taxonomy" id="1974566"/>
    <lineage>
        <taxon>Bacteria</taxon>
        <taxon>Candidatus Falkowiibacteriota</taxon>
    </lineage>
</organism>
<dbReference type="Proteomes" id="UP000228900">
    <property type="component" value="Unassembled WGS sequence"/>
</dbReference>
<proteinExistence type="predicted"/>
<feature type="transmembrane region" description="Helical" evidence="1">
    <location>
        <begin position="99"/>
        <end position="117"/>
    </location>
</feature>
<sequence>MNQIQNHRLIILGLYILLALIADWTIKPNYLISIIIVLGIPSLINFIWLKNSRGQILIFSLLSALLFAPPIELLARLANIWDVSSIFIRPLGLIPLEDILAAFLNLFWVLCFYKYFIDGDSKVATSKKFKYLIALYLIFSGVVYSLFFYNRQLLATNYITIAIITLIIPGILIFRNNLKLFQKNHYPHYLLCSGLFLVRGGVSQARQLGLAGRISLPPEALGTGFPPR</sequence>
<comment type="caution">
    <text evidence="2">The sequence shown here is derived from an EMBL/GenBank/DDBJ whole genome shotgun (WGS) entry which is preliminary data.</text>
</comment>